<gene>
    <name evidence="2" type="ORF">MNBD_GAMMA24-2254</name>
</gene>
<keyword evidence="1" id="KW-0812">Transmembrane</keyword>
<reference evidence="2" key="1">
    <citation type="submission" date="2018-06" db="EMBL/GenBank/DDBJ databases">
        <authorList>
            <person name="Zhirakovskaya E."/>
        </authorList>
    </citation>
    <scope>NUCLEOTIDE SEQUENCE</scope>
</reference>
<evidence type="ECO:0000256" key="1">
    <source>
        <dbReference type="SAM" id="Phobius"/>
    </source>
</evidence>
<sequence>MEKKDTTPLWVFLAFSSIQSRKGALILIWVCLLCSFLFIPLSWYPWREWIDWSWAGMMFAVTVWYWLALRWCDRNAAWE</sequence>
<dbReference type="EMBL" id="UOFZ01000175">
    <property type="protein sequence ID" value="VAX14415.1"/>
    <property type="molecule type" value="Genomic_DNA"/>
</dbReference>
<name>A0A3B1C6T0_9ZZZZ</name>
<feature type="transmembrane region" description="Helical" evidence="1">
    <location>
        <begin position="52"/>
        <end position="69"/>
    </location>
</feature>
<feature type="transmembrane region" description="Helical" evidence="1">
    <location>
        <begin position="24"/>
        <end position="46"/>
    </location>
</feature>
<keyword evidence="1" id="KW-0472">Membrane</keyword>
<proteinExistence type="predicted"/>
<organism evidence="2">
    <name type="scientific">hydrothermal vent metagenome</name>
    <dbReference type="NCBI Taxonomy" id="652676"/>
    <lineage>
        <taxon>unclassified sequences</taxon>
        <taxon>metagenomes</taxon>
        <taxon>ecological metagenomes</taxon>
    </lineage>
</organism>
<dbReference type="AlphaFoldDB" id="A0A3B1C6T0"/>
<evidence type="ECO:0000313" key="2">
    <source>
        <dbReference type="EMBL" id="VAX14415.1"/>
    </source>
</evidence>
<keyword evidence="1" id="KW-1133">Transmembrane helix</keyword>
<protein>
    <submittedName>
        <fullName evidence="2">Uncharacterized protein</fullName>
    </submittedName>
</protein>
<accession>A0A3B1C6T0</accession>